<dbReference type="RefSeq" id="WP_108895275.1">
    <property type="nucleotide sequence ID" value="NZ_ONZF01000009.1"/>
</dbReference>
<dbReference type="AlphaFoldDB" id="A0A2R8BZ70"/>
<dbReference type="EMBL" id="ONZF01000009">
    <property type="protein sequence ID" value="SPJ25471.1"/>
    <property type="molecule type" value="Genomic_DNA"/>
</dbReference>
<keyword evidence="2" id="KW-1185">Reference proteome</keyword>
<dbReference type="Proteomes" id="UP000244912">
    <property type="component" value="Unassembled WGS sequence"/>
</dbReference>
<organism evidence="1 2">
    <name type="scientific">Palleronia abyssalis</name>
    <dbReference type="NCBI Taxonomy" id="1501240"/>
    <lineage>
        <taxon>Bacteria</taxon>
        <taxon>Pseudomonadati</taxon>
        <taxon>Pseudomonadota</taxon>
        <taxon>Alphaproteobacteria</taxon>
        <taxon>Rhodobacterales</taxon>
        <taxon>Roseobacteraceae</taxon>
        <taxon>Palleronia</taxon>
    </lineage>
</organism>
<evidence type="ECO:0000313" key="1">
    <source>
        <dbReference type="EMBL" id="SPJ25471.1"/>
    </source>
</evidence>
<protein>
    <submittedName>
        <fullName evidence="1">Uncharacterized protein</fullName>
    </submittedName>
</protein>
<proteinExistence type="predicted"/>
<name>A0A2R8BZ70_9RHOB</name>
<evidence type="ECO:0000313" key="2">
    <source>
        <dbReference type="Proteomes" id="UP000244912"/>
    </source>
</evidence>
<sequence length="65" mass="7166">MTILKRLAAVLRPHAQCSYCNAHALAATDSDHLCLPCANAFSRAPFPRSKQTFHPGRLPGHPYHT</sequence>
<accession>A0A2R8BZ70</accession>
<reference evidence="2" key="1">
    <citation type="submission" date="2018-03" db="EMBL/GenBank/DDBJ databases">
        <authorList>
            <person name="Rodrigo-Torres L."/>
            <person name="Arahal R. D."/>
            <person name="Lucena T."/>
        </authorList>
    </citation>
    <scope>NUCLEOTIDE SEQUENCE [LARGE SCALE GENOMIC DNA]</scope>
    <source>
        <strain evidence="2">CECT 8504</strain>
    </source>
</reference>
<gene>
    <name evidence="1" type="ORF">PAA8504_03322</name>
</gene>